<sequence>MSDSFESFAGLDEDTIKLLVALTIARLSKLEGPWYGPWGIDLNRHLGKIKIKSDDGTDMVVPVIYAQYPIGITQEDLLDVEGNNMNPHQHENAVFPTPTMDSPIQISTSSDPLSSPSPKGAQLPQSSPVAPTQGGNRNHSRDPRIAMQNTSAPLPSLLSVMASMAGGRPSNSDSSDPIQPRTPPRTRDYPRSADLTRDDKEMLIAAYKIRSTRVPDFARCIYLIQGSAMVLMRWDLLVEIKKKLAIPDSEIQGLAFLNIRKQVMSQAEHIFASNPSVEVVGAILAFGDVWTYQEYHRPQDLSGVGTDDPSWRPEKSGPDSDGSSYVGSPTPSQNDEDAKSSPCCGSNPIPPIPHALNGIAVLGTRQSDEMLDMVRVRLEALNTRIWQGNRIVKSTPNKDALDSEMSDALDEVDVTVHEYEDGHDEDLRGGDHVYYHPVLGLYHPPPNLEDFMDLEEMHWGV</sequence>
<evidence type="ECO:0000313" key="3">
    <source>
        <dbReference type="Proteomes" id="UP000076154"/>
    </source>
</evidence>
<proteinExistence type="predicted"/>
<feature type="region of interest" description="Disordered" evidence="1">
    <location>
        <begin position="85"/>
        <end position="143"/>
    </location>
</feature>
<dbReference type="InParanoid" id="A0A369KE30"/>
<feature type="region of interest" description="Disordered" evidence="1">
    <location>
        <begin position="301"/>
        <end position="349"/>
    </location>
</feature>
<dbReference type="EMBL" id="LUEZ02000009">
    <property type="protein sequence ID" value="RDB29984.1"/>
    <property type="molecule type" value="Genomic_DNA"/>
</dbReference>
<feature type="compositionally biased region" description="Polar residues" evidence="1">
    <location>
        <begin position="123"/>
        <end position="137"/>
    </location>
</feature>
<accession>A0A369KE30</accession>
<dbReference type="AlphaFoldDB" id="A0A369KE30"/>
<evidence type="ECO:0000256" key="1">
    <source>
        <dbReference type="SAM" id="MobiDB-lite"/>
    </source>
</evidence>
<dbReference type="OrthoDB" id="2677262at2759"/>
<dbReference type="Proteomes" id="UP000076154">
    <property type="component" value="Unassembled WGS sequence"/>
</dbReference>
<gene>
    <name evidence="2" type="ORF">Hypma_014118</name>
</gene>
<protein>
    <submittedName>
        <fullName evidence="2">Uncharacterized protein</fullName>
    </submittedName>
</protein>
<feature type="region of interest" description="Disordered" evidence="1">
    <location>
        <begin position="163"/>
        <end position="193"/>
    </location>
</feature>
<keyword evidence="3" id="KW-1185">Reference proteome</keyword>
<evidence type="ECO:0000313" key="2">
    <source>
        <dbReference type="EMBL" id="RDB29984.1"/>
    </source>
</evidence>
<feature type="compositionally biased region" description="Basic and acidic residues" evidence="1">
    <location>
        <begin position="309"/>
        <end position="318"/>
    </location>
</feature>
<feature type="compositionally biased region" description="Polar residues" evidence="1">
    <location>
        <begin position="321"/>
        <end position="333"/>
    </location>
</feature>
<reference evidence="2" key="1">
    <citation type="submission" date="2018-04" db="EMBL/GenBank/DDBJ databases">
        <title>Whole genome sequencing of Hypsizygus marmoreus.</title>
        <authorList>
            <person name="Choi I.-G."/>
            <person name="Min B."/>
            <person name="Kim J.-G."/>
            <person name="Kim S."/>
            <person name="Oh Y.-L."/>
            <person name="Kong W.-S."/>
            <person name="Park H."/>
            <person name="Jeong J."/>
            <person name="Song E.-S."/>
        </authorList>
    </citation>
    <scope>NUCLEOTIDE SEQUENCE [LARGE SCALE GENOMIC DNA]</scope>
    <source>
        <strain evidence="2">51987-8</strain>
    </source>
</reference>
<feature type="compositionally biased region" description="Low complexity" evidence="1">
    <location>
        <begin position="107"/>
        <end position="118"/>
    </location>
</feature>
<organism evidence="2 3">
    <name type="scientific">Hypsizygus marmoreus</name>
    <name type="common">White beech mushroom</name>
    <name type="synonym">Agaricus marmoreus</name>
    <dbReference type="NCBI Taxonomy" id="39966"/>
    <lineage>
        <taxon>Eukaryota</taxon>
        <taxon>Fungi</taxon>
        <taxon>Dikarya</taxon>
        <taxon>Basidiomycota</taxon>
        <taxon>Agaricomycotina</taxon>
        <taxon>Agaricomycetes</taxon>
        <taxon>Agaricomycetidae</taxon>
        <taxon>Agaricales</taxon>
        <taxon>Tricholomatineae</taxon>
        <taxon>Lyophyllaceae</taxon>
        <taxon>Hypsizygus</taxon>
    </lineage>
</organism>
<name>A0A369KE30_HYPMA</name>
<dbReference type="STRING" id="39966.A0A369KE30"/>
<comment type="caution">
    <text evidence="2">The sequence shown here is derived from an EMBL/GenBank/DDBJ whole genome shotgun (WGS) entry which is preliminary data.</text>
</comment>